<sequence>MAIKKVLARTSIVALLTASGVVVGTGLAVAGDGDGSPGGTFAPVADDYGGGYSTALKPVDGGSADGTGVAPSGDGHGAPGAGLAPLGDDHGSPTSGVALMGDESGSPGGGSMALTGDGDGAPGAGMSPPVSEWDVGTMEAGNGSPVGGPAPMSESDGAPGETGLVPMGENEGALGGAGVSPLFDGDGEGDDY</sequence>
<evidence type="ECO:0000256" key="1">
    <source>
        <dbReference type="SAM" id="MobiDB-lite"/>
    </source>
</evidence>
<accession>A0ABT6SZ49</accession>
<evidence type="ECO:0000313" key="4">
    <source>
        <dbReference type="Proteomes" id="UP001237105"/>
    </source>
</evidence>
<proteinExistence type="predicted"/>
<feature type="region of interest" description="Disordered" evidence="1">
    <location>
        <begin position="59"/>
        <end position="192"/>
    </location>
</feature>
<feature type="chain" id="PRO_5046272343" evidence="2">
    <location>
        <begin position="31"/>
        <end position="192"/>
    </location>
</feature>
<name>A0ABT6SZ49_9ACTN</name>
<reference evidence="3 4" key="1">
    <citation type="submission" date="2023-05" db="EMBL/GenBank/DDBJ databases">
        <title>Draft genome sequence of Streptomyces sp. B-S-A12 isolated from a cave soil in Thailand.</title>
        <authorList>
            <person name="Chamroensaksri N."/>
            <person name="Muangham S."/>
        </authorList>
    </citation>
    <scope>NUCLEOTIDE SEQUENCE [LARGE SCALE GENOMIC DNA]</scope>
    <source>
        <strain evidence="3 4">B-S-A12</strain>
    </source>
</reference>
<comment type="caution">
    <text evidence="3">The sequence shown here is derived from an EMBL/GenBank/DDBJ whole genome shotgun (WGS) entry which is preliminary data.</text>
</comment>
<organism evidence="3 4">
    <name type="scientific">Streptomyces luteolus</name>
    <dbReference type="NCBI Taxonomy" id="3043615"/>
    <lineage>
        <taxon>Bacteria</taxon>
        <taxon>Bacillati</taxon>
        <taxon>Actinomycetota</taxon>
        <taxon>Actinomycetes</taxon>
        <taxon>Kitasatosporales</taxon>
        <taxon>Streptomycetaceae</taxon>
        <taxon>Streptomyces</taxon>
    </lineage>
</organism>
<dbReference type="Proteomes" id="UP001237105">
    <property type="component" value="Unassembled WGS sequence"/>
</dbReference>
<protein>
    <submittedName>
        <fullName evidence="3">Uncharacterized protein</fullName>
    </submittedName>
</protein>
<dbReference type="RefSeq" id="WP_282536548.1">
    <property type="nucleotide sequence ID" value="NZ_JASCIS010000018.1"/>
</dbReference>
<keyword evidence="4" id="KW-1185">Reference proteome</keyword>
<gene>
    <name evidence="3" type="ORF">QIT00_19310</name>
</gene>
<keyword evidence="2" id="KW-0732">Signal</keyword>
<feature type="signal peptide" evidence="2">
    <location>
        <begin position="1"/>
        <end position="30"/>
    </location>
</feature>
<evidence type="ECO:0000256" key="2">
    <source>
        <dbReference type="SAM" id="SignalP"/>
    </source>
</evidence>
<dbReference type="EMBL" id="JASCIS010000018">
    <property type="protein sequence ID" value="MDI3420676.1"/>
    <property type="molecule type" value="Genomic_DNA"/>
</dbReference>
<feature type="compositionally biased region" description="Gly residues" evidence="1">
    <location>
        <begin position="106"/>
        <end position="123"/>
    </location>
</feature>
<evidence type="ECO:0000313" key="3">
    <source>
        <dbReference type="EMBL" id="MDI3420676.1"/>
    </source>
</evidence>